<evidence type="ECO:0000313" key="2">
    <source>
        <dbReference type="Proteomes" id="UP000245711"/>
    </source>
</evidence>
<accession>A0A2S2C5M3</accession>
<gene>
    <name evidence="1" type="ORF">CBI38_32290</name>
</gene>
<keyword evidence="1" id="KW-0614">Plasmid</keyword>
<dbReference type="KEGG" id="roz:CBI38_32290"/>
<reference evidence="1 2" key="1">
    <citation type="submission" date="2017-05" db="EMBL/GenBank/DDBJ databases">
        <title>Isolation of Rhodococcus sp. S2-17 biodegrading of BP-3.</title>
        <authorList>
            <person name="Lee Y."/>
            <person name="Kim K.H."/>
            <person name="Chun B.H."/>
            <person name="Jung H.S."/>
            <person name="Jeon C.O."/>
        </authorList>
    </citation>
    <scope>NUCLEOTIDE SEQUENCE [LARGE SCALE GENOMIC DNA]</scope>
    <source>
        <strain evidence="1 2">S2-17</strain>
        <plasmid evidence="2">prb98</plasmid>
    </source>
</reference>
<dbReference type="AlphaFoldDB" id="A0A2S2C5M3"/>
<protein>
    <submittedName>
        <fullName evidence="1">Uncharacterized protein</fullName>
    </submittedName>
</protein>
<evidence type="ECO:0000313" key="1">
    <source>
        <dbReference type="EMBL" id="AWK76186.1"/>
    </source>
</evidence>
<dbReference type="Proteomes" id="UP000245711">
    <property type="component" value="Plasmid pRB98"/>
</dbReference>
<proteinExistence type="predicted"/>
<sequence length="59" mass="6597">MHHTSTSVHLAQGLAGLRNEFEIGRIAVYYVRSTGLRWRRLYPPSVVGGETAGVSETRR</sequence>
<organism evidence="1 2">
    <name type="scientific">Rhodococcus oxybenzonivorans</name>
    <dbReference type="NCBI Taxonomy" id="1990687"/>
    <lineage>
        <taxon>Bacteria</taxon>
        <taxon>Bacillati</taxon>
        <taxon>Actinomycetota</taxon>
        <taxon>Actinomycetes</taxon>
        <taxon>Mycobacteriales</taxon>
        <taxon>Nocardiaceae</taxon>
        <taxon>Rhodococcus</taxon>
    </lineage>
</organism>
<keyword evidence="2" id="KW-1185">Reference proteome</keyword>
<geneLocation type="plasmid" evidence="2">
    <name>prb98</name>
</geneLocation>
<dbReference type="EMBL" id="CP021355">
    <property type="protein sequence ID" value="AWK76186.1"/>
    <property type="molecule type" value="Genomic_DNA"/>
</dbReference>
<name>A0A2S2C5M3_9NOCA</name>